<gene>
    <name evidence="2" type="ORF">ALC62_02521</name>
</gene>
<organism evidence="2 3">
    <name type="scientific">Cyphomyrmex costatus</name>
    <dbReference type="NCBI Taxonomy" id="456900"/>
    <lineage>
        <taxon>Eukaryota</taxon>
        <taxon>Metazoa</taxon>
        <taxon>Ecdysozoa</taxon>
        <taxon>Arthropoda</taxon>
        <taxon>Hexapoda</taxon>
        <taxon>Insecta</taxon>
        <taxon>Pterygota</taxon>
        <taxon>Neoptera</taxon>
        <taxon>Endopterygota</taxon>
        <taxon>Hymenoptera</taxon>
        <taxon>Apocrita</taxon>
        <taxon>Aculeata</taxon>
        <taxon>Formicoidea</taxon>
        <taxon>Formicidae</taxon>
        <taxon>Myrmicinae</taxon>
        <taxon>Cyphomyrmex</taxon>
    </lineage>
</organism>
<feature type="chain" id="PRO_5008270247" evidence="1">
    <location>
        <begin position="22"/>
        <end position="258"/>
    </location>
</feature>
<proteinExistence type="predicted"/>
<evidence type="ECO:0000313" key="3">
    <source>
        <dbReference type="Proteomes" id="UP000078542"/>
    </source>
</evidence>
<keyword evidence="3" id="KW-1185">Reference proteome</keyword>
<sequence length="258" mass="28734">MAFSCSSIVIVFIGVAAYVVAGPIQTGPNTLQQNEYGGLVDLLARYMEDQRIKQDAKRNLDQIGGGHLVRDTDKQFKGLLNEEESRLIKCLNSAGDKQILDTICREELFANRFRNGNLINSLINFVGYEDKINHPLNSLDLNADQAKNQLFMDQLIHADVSNNAENDRQIVKNLDQIGGRYFVRNLDQIGGGHLVRSISYPNAGIKQRIGQPLSFSEKMHFTRNLDHIGGGNLVRNLDQIGGRNFVRNLDQIGGGNLV</sequence>
<dbReference type="EMBL" id="KQ977004">
    <property type="protein sequence ID" value="KYN06447.1"/>
    <property type="molecule type" value="Genomic_DNA"/>
</dbReference>
<dbReference type="STRING" id="456900.A0A195D0P6"/>
<feature type="signal peptide" evidence="1">
    <location>
        <begin position="1"/>
        <end position="21"/>
    </location>
</feature>
<evidence type="ECO:0000313" key="2">
    <source>
        <dbReference type="EMBL" id="KYN06447.1"/>
    </source>
</evidence>
<keyword evidence="1" id="KW-0732">Signal</keyword>
<dbReference type="Proteomes" id="UP000078542">
    <property type="component" value="Unassembled WGS sequence"/>
</dbReference>
<dbReference type="AlphaFoldDB" id="A0A195D0P6"/>
<reference evidence="2 3" key="1">
    <citation type="submission" date="2016-03" db="EMBL/GenBank/DDBJ databases">
        <title>Cyphomyrmex costatus WGS genome.</title>
        <authorList>
            <person name="Nygaard S."/>
            <person name="Hu H."/>
            <person name="Boomsma J."/>
            <person name="Zhang G."/>
        </authorList>
    </citation>
    <scope>NUCLEOTIDE SEQUENCE [LARGE SCALE GENOMIC DNA]</scope>
    <source>
        <strain evidence="2">MS0001</strain>
        <tissue evidence="2">Whole body</tissue>
    </source>
</reference>
<name>A0A195D0P6_9HYME</name>
<accession>A0A195D0P6</accession>
<protein>
    <submittedName>
        <fullName evidence="2">Uncharacterized protein</fullName>
    </submittedName>
</protein>
<evidence type="ECO:0000256" key="1">
    <source>
        <dbReference type="SAM" id="SignalP"/>
    </source>
</evidence>